<keyword evidence="6" id="KW-1185">Reference proteome</keyword>
<evidence type="ECO:0000256" key="4">
    <source>
        <dbReference type="ARBA" id="ARBA00023186"/>
    </source>
</evidence>
<evidence type="ECO:0000313" key="5">
    <source>
        <dbReference type="EMBL" id="PPK70095.1"/>
    </source>
</evidence>
<accession>A0A2S6GXY5</accession>
<comment type="caution">
    <text evidence="5">The sequence shown here is derived from an EMBL/GenBank/DDBJ whole genome shotgun (WGS) entry which is preliminary data.</text>
</comment>
<evidence type="ECO:0000313" key="6">
    <source>
        <dbReference type="Proteomes" id="UP000239203"/>
    </source>
</evidence>
<dbReference type="RefSeq" id="WP_181043303.1">
    <property type="nucleotide sequence ID" value="NZ_CP154825.1"/>
</dbReference>
<dbReference type="InterPro" id="IPR025734">
    <property type="entry name" value="EspG"/>
</dbReference>
<organism evidence="5 6">
    <name type="scientific">Actinokineospora auranticolor</name>
    <dbReference type="NCBI Taxonomy" id="155976"/>
    <lineage>
        <taxon>Bacteria</taxon>
        <taxon>Bacillati</taxon>
        <taxon>Actinomycetota</taxon>
        <taxon>Actinomycetes</taxon>
        <taxon>Pseudonocardiales</taxon>
        <taxon>Pseudonocardiaceae</taxon>
        <taxon>Actinokineospora</taxon>
    </lineage>
</organism>
<protein>
    <submittedName>
        <fullName evidence="5">ESAT-6 protein secretion system EspG family protein</fullName>
    </submittedName>
</protein>
<dbReference type="AlphaFoldDB" id="A0A2S6GXY5"/>
<sequence>MTELPTGLDPDPGFRGGVEAWLHPAELDLLCTFAEIAAPFPLRAKALGDRRAAYAAARAQLHARGLADHRGPRGIAADLVHLLREGAGALDIMVARRGQVHGAVVLAQRGEGLLITQDIRTAGARAHLLALSAHDAVDRMVDLVPDLAPALSAPFSVPRAALDRVHRAIQAATEPDGSPRRLEPDEVDRLLRAHGIDDQTARKMATHLQPVLGNGQAGVAVRRGYGDEWTRSGDEVRWLDTARGRFRLAADETGEWMSVNPLPREELRTQIRGLAGELWW</sequence>
<keyword evidence="4" id="KW-0143">Chaperone</keyword>
<evidence type="ECO:0000256" key="3">
    <source>
        <dbReference type="ARBA" id="ARBA00022490"/>
    </source>
</evidence>
<evidence type="ECO:0000256" key="2">
    <source>
        <dbReference type="ARBA" id="ARBA00006411"/>
    </source>
</evidence>
<reference evidence="5 6" key="1">
    <citation type="submission" date="2018-02" db="EMBL/GenBank/DDBJ databases">
        <title>Genomic Encyclopedia of Archaeal and Bacterial Type Strains, Phase II (KMG-II): from individual species to whole genera.</title>
        <authorList>
            <person name="Goeker M."/>
        </authorList>
    </citation>
    <scope>NUCLEOTIDE SEQUENCE [LARGE SCALE GENOMIC DNA]</scope>
    <source>
        <strain evidence="5 6">YU 961-1</strain>
    </source>
</reference>
<dbReference type="Pfam" id="PF14011">
    <property type="entry name" value="ESX-1_EspG"/>
    <property type="match status" value="1"/>
</dbReference>
<dbReference type="Proteomes" id="UP000239203">
    <property type="component" value="Unassembled WGS sequence"/>
</dbReference>
<proteinExistence type="inferred from homology"/>
<comment type="subcellular location">
    <subcellularLocation>
        <location evidence="1">Cytoplasm</location>
    </subcellularLocation>
</comment>
<gene>
    <name evidence="5" type="ORF">CLV40_1025</name>
</gene>
<evidence type="ECO:0000256" key="1">
    <source>
        <dbReference type="ARBA" id="ARBA00004496"/>
    </source>
</evidence>
<comment type="similarity">
    <text evidence="2">Belongs to the EspG family.</text>
</comment>
<keyword evidence="3" id="KW-0963">Cytoplasm</keyword>
<dbReference type="EMBL" id="PTIX01000002">
    <property type="protein sequence ID" value="PPK70095.1"/>
    <property type="molecule type" value="Genomic_DNA"/>
</dbReference>
<name>A0A2S6GXY5_9PSEU</name>